<keyword evidence="3" id="KW-1185">Reference proteome</keyword>
<evidence type="ECO:0000259" key="1">
    <source>
        <dbReference type="PROSITE" id="PS51269"/>
    </source>
</evidence>
<dbReference type="EMBL" id="JAPFFF010000005">
    <property type="protein sequence ID" value="KAK8889466.1"/>
    <property type="molecule type" value="Genomic_DNA"/>
</dbReference>
<sequence>MSVLVMPASISKSMSAVEQAAEGVQVHYLVKTAVFFLIGKISESDLKSRAREAQIPLPTFTEAIDCISWVLCEAVRCHCTVGQFREFIAEFDFLNTPQVLQVYQDSIDTIHKCLTKVSPTSDHFVSIDWRVQVEYMRRSLRNFRRTHVVMDFKTTSGIRTLEATPDMLVQLHDTLDEALQSCRTAQFRRIQRFVK</sequence>
<dbReference type="InterPro" id="IPR037354">
    <property type="entry name" value="Commd2"/>
</dbReference>
<dbReference type="PANTHER" id="PTHR15857:SF0">
    <property type="entry name" value="COMM DOMAIN-CONTAINING PROTEIN 2"/>
    <property type="match status" value="1"/>
</dbReference>
<evidence type="ECO:0000313" key="2">
    <source>
        <dbReference type="EMBL" id="KAK8889466.1"/>
    </source>
</evidence>
<evidence type="ECO:0000313" key="3">
    <source>
        <dbReference type="Proteomes" id="UP001470230"/>
    </source>
</evidence>
<reference evidence="2 3" key="1">
    <citation type="submission" date="2024-04" db="EMBL/GenBank/DDBJ databases">
        <title>Tritrichomonas musculus Genome.</title>
        <authorList>
            <person name="Alves-Ferreira E."/>
            <person name="Grigg M."/>
            <person name="Lorenzi H."/>
            <person name="Galac M."/>
        </authorList>
    </citation>
    <scope>NUCLEOTIDE SEQUENCE [LARGE SCALE GENOMIC DNA]</scope>
    <source>
        <strain evidence="2 3">EAF2021</strain>
    </source>
</reference>
<protein>
    <submittedName>
        <fullName evidence="2">COMM domain-containing protein 2</fullName>
    </submittedName>
</protein>
<organism evidence="2 3">
    <name type="scientific">Tritrichomonas musculus</name>
    <dbReference type="NCBI Taxonomy" id="1915356"/>
    <lineage>
        <taxon>Eukaryota</taxon>
        <taxon>Metamonada</taxon>
        <taxon>Parabasalia</taxon>
        <taxon>Tritrichomonadida</taxon>
        <taxon>Tritrichomonadidae</taxon>
        <taxon>Tritrichomonas</taxon>
    </lineage>
</organism>
<proteinExistence type="predicted"/>
<feature type="domain" description="COMM" evidence="1">
    <location>
        <begin position="123"/>
        <end position="186"/>
    </location>
</feature>
<dbReference type="InterPro" id="IPR017920">
    <property type="entry name" value="COMM"/>
</dbReference>
<dbReference type="Pfam" id="PF07258">
    <property type="entry name" value="COMM_domain"/>
    <property type="match status" value="1"/>
</dbReference>
<dbReference type="PROSITE" id="PS51269">
    <property type="entry name" value="COMM"/>
    <property type="match status" value="1"/>
</dbReference>
<accession>A0ABR2KEC8</accession>
<comment type="caution">
    <text evidence="2">The sequence shown here is derived from an EMBL/GenBank/DDBJ whole genome shotgun (WGS) entry which is preliminary data.</text>
</comment>
<dbReference type="PANTHER" id="PTHR15857">
    <property type="entry name" value="COMM DOMAIN CONTAINING PROTEIN 2"/>
    <property type="match status" value="1"/>
</dbReference>
<name>A0ABR2KEC8_9EUKA</name>
<gene>
    <name evidence="2" type="ORF">M9Y10_034213</name>
</gene>
<dbReference type="Proteomes" id="UP001470230">
    <property type="component" value="Unassembled WGS sequence"/>
</dbReference>